<dbReference type="PANTHER" id="PTHR38471">
    <property type="entry name" value="FOUR HELIX BUNDLE PROTEIN"/>
    <property type="match status" value="1"/>
</dbReference>
<dbReference type="InterPro" id="IPR036583">
    <property type="entry name" value="23S_rRNA_IVS_sf"/>
</dbReference>
<dbReference type="Proteomes" id="UP000179221">
    <property type="component" value="Unassembled WGS sequence"/>
</dbReference>
<name>A0A1F7YFV2_9BACT</name>
<evidence type="ECO:0008006" key="3">
    <source>
        <dbReference type="Google" id="ProtNLM"/>
    </source>
</evidence>
<dbReference type="EMBL" id="MGGL01000015">
    <property type="protein sequence ID" value="OGM26211.1"/>
    <property type="molecule type" value="Genomic_DNA"/>
</dbReference>
<comment type="caution">
    <text evidence="1">The sequence shown here is derived from an EMBL/GenBank/DDBJ whole genome shotgun (WGS) entry which is preliminary data.</text>
</comment>
<dbReference type="Gene3D" id="1.20.1440.60">
    <property type="entry name" value="23S rRNA-intervening sequence"/>
    <property type="match status" value="1"/>
</dbReference>
<organism evidence="1 2">
    <name type="scientific">Candidatus Woesebacteria bacterium RIFCSPHIGHO2_01_FULL_40_22</name>
    <dbReference type="NCBI Taxonomy" id="1802499"/>
    <lineage>
        <taxon>Bacteria</taxon>
        <taxon>Candidatus Woeseibacteriota</taxon>
    </lineage>
</organism>
<dbReference type="PANTHER" id="PTHR38471:SF2">
    <property type="entry name" value="FOUR HELIX BUNDLE PROTEIN"/>
    <property type="match status" value="1"/>
</dbReference>
<dbReference type="NCBIfam" id="TIGR02436">
    <property type="entry name" value="four helix bundle protein"/>
    <property type="match status" value="1"/>
</dbReference>
<dbReference type="AlphaFoldDB" id="A0A1F7YFV2"/>
<dbReference type="SUPFAM" id="SSF158446">
    <property type="entry name" value="IVS-encoded protein-like"/>
    <property type="match status" value="1"/>
</dbReference>
<evidence type="ECO:0000313" key="2">
    <source>
        <dbReference type="Proteomes" id="UP000179221"/>
    </source>
</evidence>
<reference evidence="1 2" key="1">
    <citation type="journal article" date="2016" name="Nat. Commun.">
        <title>Thousands of microbial genomes shed light on interconnected biogeochemical processes in an aquifer system.</title>
        <authorList>
            <person name="Anantharaman K."/>
            <person name="Brown C.T."/>
            <person name="Hug L.A."/>
            <person name="Sharon I."/>
            <person name="Castelle C.J."/>
            <person name="Probst A.J."/>
            <person name="Thomas B.C."/>
            <person name="Singh A."/>
            <person name="Wilkins M.J."/>
            <person name="Karaoz U."/>
            <person name="Brodie E.L."/>
            <person name="Williams K.H."/>
            <person name="Hubbard S.S."/>
            <person name="Banfield J.F."/>
        </authorList>
    </citation>
    <scope>NUCLEOTIDE SEQUENCE [LARGE SCALE GENOMIC DNA]</scope>
</reference>
<protein>
    <recommendedName>
        <fullName evidence="3">Four helix bundle protein</fullName>
    </recommendedName>
</protein>
<gene>
    <name evidence="1" type="ORF">A2628_02630</name>
</gene>
<sequence>MEQKINIQSYKKLYVYQKSKDLVLLTYKLTKLFPIEEKFVLIPQSRRAAISIVSNIVEGYFRTRKEFVRFINISIASALELTVQIDIAFDLKYLENGDYNEISNLLIEVRKLLFSYQKSLRNKK</sequence>
<proteinExistence type="predicted"/>
<dbReference type="Pfam" id="PF05635">
    <property type="entry name" value="23S_rRNA_IVP"/>
    <property type="match status" value="1"/>
</dbReference>
<evidence type="ECO:0000313" key="1">
    <source>
        <dbReference type="EMBL" id="OGM26211.1"/>
    </source>
</evidence>
<dbReference type="InterPro" id="IPR012657">
    <property type="entry name" value="23S_rRNA-intervening_sequence"/>
</dbReference>
<accession>A0A1F7YFV2</accession>
<dbReference type="CDD" id="cd16377">
    <property type="entry name" value="23S_rRNA_IVP_like"/>
    <property type="match status" value="1"/>
</dbReference>